<evidence type="ECO:0000256" key="1">
    <source>
        <dbReference type="SAM" id="MobiDB-lite"/>
    </source>
</evidence>
<reference evidence="2 3" key="1">
    <citation type="submission" date="2019-03" db="EMBL/GenBank/DDBJ databases">
        <title>First draft genome of Liparis tanakae, snailfish: a comprehensive survey of snailfish specific genes.</title>
        <authorList>
            <person name="Kim W."/>
            <person name="Song I."/>
            <person name="Jeong J.-H."/>
            <person name="Kim D."/>
            <person name="Kim S."/>
            <person name="Ryu S."/>
            <person name="Song J.Y."/>
            <person name="Lee S.K."/>
        </authorList>
    </citation>
    <scope>NUCLEOTIDE SEQUENCE [LARGE SCALE GENOMIC DNA]</scope>
    <source>
        <tissue evidence="2">Muscle</tissue>
    </source>
</reference>
<proteinExistence type="predicted"/>
<feature type="compositionally biased region" description="Basic and acidic residues" evidence="1">
    <location>
        <begin position="287"/>
        <end position="311"/>
    </location>
</feature>
<feature type="region of interest" description="Disordered" evidence="1">
    <location>
        <begin position="174"/>
        <end position="193"/>
    </location>
</feature>
<protein>
    <submittedName>
        <fullName evidence="2">Uncharacterized protein</fullName>
    </submittedName>
</protein>
<dbReference type="AlphaFoldDB" id="A0A4Z2H0V7"/>
<comment type="caution">
    <text evidence="2">The sequence shown here is derived from an EMBL/GenBank/DDBJ whole genome shotgun (WGS) entry which is preliminary data.</text>
</comment>
<dbReference type="EMBL" id="SRLO01000357">
    <property type="protein sequence ID" value="TNN59386.1"/>
    <property type="molecule type" value="Genomic_DNA"/>
</dbReference>
<gene>
    <name evidence="2" type="ORF">EYF80_030401</name>
</gene>
<evidence type="ECO:0000313" key="2">
    <source>
        <dbReference type="EMBL" id="TNN59386.1"/>
    </source>
</evidence>
<feature type="compositionally biased region" description="Polar residues" evidence="1">
    <location>
        <begin position="183"/>
        <end position="193"/>
    </location>
</feature>
<keyword evidence="3" id="KW-1185">Reference proteome</keyword>
<feature type="region of interest" description="Disordered" evidence="1">
    <location>
        <begin position="281"/>
        <end position="319"/>
    </location>
</feature>
<evidence type="ECO:0000313" key="3">
    <source>
        <dbReference type="Proteomes" id="UP000314294"/>
    </source>
</evidence>
<accession>A0A4Z2H0V7</accession>
<name>A0A4Z2H0V7_9TELE</name>
<sequence length="451" mass="48872">MHDPDQNQTRPRSTEADESTCGAVLRGVLECIVKSFLKELPFLVSSRSLVALGLQQCVPATDLLASPVLHVQPVELLFLAAAVLAQGDPAHHLLALHGAPVVDGDQQRDVRQLEQRHLEDEGLLVDGVGLAAANRRLTARDLLAHRVQQGQAAIDSRPRKEKLTLRLLRASSTSVVSTAGPPSGSSEPNRSTFSPIIFSRDIRDVPSAYSRNRTADACRSAGSRREKRKVSLKSGSVPFCTAVRWRCFLPGSSTMCTCHESMPLRALSGTSRAEITETSSFSVSARYSRERTRSPHLEMGSRGDGDSRKSPGIDPPSRTKRIRSLLQNPAHLLEHQVTERLQYLGCPGGGAVRGDVVSVAVLRGLLRLHLLAAVRHLPFGAGGGALRGARRPESRGSVQRDRRRLLAVLHGGGQRVLEPPPDALGLHSCRWKVGGRLHICGGEGHHIYTSN</sequence>
<organism evidence="2 3">
    <name type="scientific">Liparis tanakae</name>
    <name type="common">Tanaka's snailfish</name>
    <dbReference type="NCBI Taxonomy" id="230148"/>
    <lineage>
        <taxon>Eukaryota</taxon>
        <taxon>Metazoa</taxon>
        <taxon>Chordata</taxon>
        <taxon>Craniata</taxon>
        <taxon>Vertebrata</taxon>
        <taxon>Euteleostomi</taxon>
        <taxon>Actinopterygii</taxon>
        <taxon>Neopterygii</taxon>
        <taxon>Teleostei</taxon>
        <taxon>Neoteleostei</taxon>
        <taxon>Acanthomorphata</taxon>
        <taxon>Eupercaria</taxon>
        <taxon>Perciformes</taxon>
        <taxon>Cottioidei</taxon>
        <taxon>Cottales</taxon>
        <taxon>Liparidae</taxon>
        <taxon>Liparis</taxon>
    </lineage>
</organism>
<dbReference type="Proteomes" id="UP000314294">
    <property type="component" value="Unassembled WGS sequence"/>
</dbReference>